<reference evidence="8 9" key="1">
    <citation type="submission" date="2016-10" db="EMBL/GenBank/DDBJ databases">
        <authorList>
            <person name="de Groot N.N."/>
        </authorList>
    </citation>
    <scope>NUCLEOTIDE SEQUENCE [LARGE SCALE GENOMIC DNA]</scope>
    <source>
        <strain evidence="8 9">DSM 20581</strain>
    </source>
</reference>
<dbReference type="PIRSF" id="PIRSF018968">
    <property type="entry name" value="ABC_permease_BceB"/>
    <property type="match status" value="1"/>
</dbReference>
<organism evidence="8 9">
    <name type="scientific">Desemzia incerta</name>
    <dbReference type="NCBI Taxonomy" id="82801"/>
    <lineage>
        <taxon>Bacteria</taxon>
        <taxon>Bacillati</taxon>
        <taxon>Bacillota</taxon>
        <taxon>Bacilli</taxon>
        <taxon>Lactobacillales</taxon>
        <taxon>Carnobacteriaceae</taxon>
        <taxon>Desemzia</taxon>
    </lineage>
</organism>
<evidence type="ECO:0000256" key="4">
    <source>
        <dbReference type="ARBA" id="ARBA00022989"/>
    </source>
</evidence>
<evidence type="ECO:0000259" key="7">
    <source>
        <dbReference type="Pfam" id="PF02687"/>
    </source>
</evidence>
<keyword evidence="2 6" id="KW-1003">Cell membrane</keyword>
<dbReference type="STRING" id="82801.SAMN04488506_0399"/>
<keyword evidence="6" id="KW-0813">Transport</keyword>
<dbReference type="GO" id="GO:0005886">
    <property type="term" value="C:plasma membrane"/>
    <property type="evidence" value="ECO:0007669"/>
    <property type="project" value="UniProtKB-SubCell"/>
</dbReference>
<evidence type="ECO:0000313" key="9">
    <source>
        <dbReference type="Proteomes" id="UP000199136"/>
    </source>
</evidence>
<name>A0A1I5V7N2_9LACT</name>
<evidence type="ECO:0000313" key="8">
    <source>
        <dbReference type="EMBL" id="SFQ03367.1"/>
    </source>
</evidence>
<feature type="transmembrane region" description="Helical" evidence="6">
    <location>
        <begin position="55"/>
        <end position="80"/>
    </location>
</feature>
<evidence type="ECO:0000256" key="3">
    <source>
        <dbReference type="ARBA" id="ARBA00022692"/>
    </source>
</evidence>
<comment type="subcellular location">
    <subcellularLocation>
        <location evidence="1 6">Cell membrane</location>
        <topology evidence="1 6">Multi-pass membrane protein</topology>
    </subcellularLocation>
</comment>
<evidence type="ECO:0000256" key="5">
    <source>
        <dbReference type="ARBA" id="ARBA00023136"/>
    </source>
</evidence>
<dbReference type="InterPro" id="IPR003838">
    <property type="entry name" value="ABC3_permease_C"/>
</dbReference>
<keyword evidence="3 6" id="KW-0812">Transmembrane</keyword>
<dbReference type="OrthoDB" id="1705903at2"/>
<keyword evidence="4 6" id="KW-1133">Transmembrane helix</keyword>
<dbReference type="InterPro" id="IPR027022">
    <property type="entry name" value="ABC_permease_BceB-typ"/>
</dbReference>
<sequence length="665" mass="74449">MTKQLFAKLAIKNIRSNKQIYVPYILASIATVAMFYLMTSLVYNDFLMERSSLLPMMFMLGSVVIGVFSFIFIMYTNSFLIKRRKKEIGLYAILGMKKKHVAFVLLLESLITSLGSILIGIISGQIMGRFVFLALNYLLKFPVSMDYPFSFVVALITFAGFTVIFFVALLYNISQVTFSNPIELVKGKQSGEKEPKSSIILFLLSVIFLGSGYGISLSIEDPVSAILYFFIAVLLVIAGTYLLFISGSIFILKAMKKNKKIYYRPNAFISISGMLYRMKQNAAGLANICILATMIIVAVSTTAAIYVGTEGALESRFPYDHNATVFELKDAEKMSEFENLVRTETENAGLALTDYSSYRYETLSGNLESDTFVVPGSSSGNLVPGEMMLIPQEDIERMIGAPLQIEEGEVAVYHSKGPYSASTIELAGQVHPVHQFTDSSVKNKVEEQLKVIEGNNLVETIILVTPSVEGTDSIIADYVEENPELFVFGTRAIIGWNTTGTEDDKIANSHTMDKILNEEGFSTMLDSRDANRQEWYSANGGFLFIGVFLGLLFTFGAILITYFKQVSEGYDDRDKFQIMQKVGLDNQMIEKSTRSQIIWMFFLPLLIAVMHVAFAFPIIQKMLLFFSVTDTTLVVLCIAGVVLFFSLVYWIIYRITSRVYFSIIK</sequence>
<feature type="transmembrane region" description="Helical" evidence="6">
    <location>
        <begin position="101"/>
        <end position="127"/>
    </location>
</feature>
<keyword evidence="9" id="KW-1185">Reference proteome</keyword>
<dbReference type="Pfam" id="PF02687">
    <property type="entry name" value="FtsX"/>
    <property type="match status" value="1"/>
</dbReference>
<accession>A0A1I5V7N2</accession>
<feature type="domain" description="ABC3 transporter permease C-terminal" evidence="7">
    <location>
        <begin position="61"/>
        <end position="181"/>
    </location>
</feature>
<feature type="transmembrane region" description="Helical" evidence="6">
    <location>
        <begin position="199"/>
        <end position="219"/>
    </location>
</feature>
<dbReference type="PANTHER" id="PTHR46795:SF3">
    <property type="entry name" value="ABC TRANSPORTER PERMEASE"/>
    <property type="match status" value="1"/>
</dbReference>
<dbReference type="AlphaFoldDB" id="A0A1I5V7N2"/>
<dbReference type="Proteomes" id="UP000199136">
    <property type="component" value="Unassembled WGS sequence"/>
</dbReference>
<dbReference type="GO" id="GO:0055085">
    <property type="term" value="P:transmembrane transport"/>
    <property type="evidence" value="ECO:0007669"/>
    <property type="project" value="UniProtKB-UniRule"/>
</dbReference>
<evidence type="ECO:0000256" key="6">
    <source>
        <dbReference type="PIRNR" id="PIRNR018968"/>
    </source>
</evidence>
<evidence type="ECO:0000256" key="2">
    <source>
        <dbReference type="ARBA" id="ARBA00022475"/>
    </source>
</evidence>
<feature type="transmembrane region" description="Helical" evidence="6">
    <location>
        <begin position="597"/>
        <end position="619"/>
    </location>
</feature>
<feature type="transmembrane region" description="Helical" evidence="6">
    <location>
        <begin position="541"/>
        <end position="563"/>
    </location>
</feature>
<evidence type="ECO:0000256" key="1">
    <source>
        <dbReference type="ARBA" id="ARBA00004651"/>
    </source>
</evidence>
<feature type="transmembrane region" description="Helical" evidence="6">
    <location>
        <begin position="21"/>
        <end position="43"/>
    </location>
</feature>
<protein>
    <submittedName>
        <fullName evidence="8">Putative ABC transport system permease protein</fullName>
    </submittedName>
</protein>
<comment type="similarity">
    <text evidence="6">Belongs to the ABC-4 integral membrane protein family.</text>
</comment>
<feature type="transmembrane region" description="Helical" evidence="6">
    <location>
        <begin position="225"/>
        <end position="252"/>
    </location>
</feature>
<dbReference type="RefSeq" id="WP_092479467.1">
    <property type="nucleotide sequence ID" value="NZ_FOXW01000001.1"/>
</dbReference>
<proteinExistence type="inferred from homology"/>
<feature type="transmembrane region" description="Helical" evidence="6">
    <location>
        <begin position="147"/>
        <end position="171"/>
    </location>
</feature>
<dbReference type="InterPro" id="IPR052536">
    <property type="entry name" value="ABC-4_Integral_Memb_Prot"/>
</dbReference>
<dbReference type="EMBL" id="FOXW01000001">
    <property type="protein sequence ID" value="SFQ03367.1"/>
    <property type="molecule type" value="Genomic_DNA"/>
</dbReference>
<gene>
    <name evidence="8" type="ORF">SAMN04488506_0399</name>
</gene>
<dbReference type="PANTHER" id="PTHR46795">
    <property type="entry name" value="ABC TRANSPORTER PERMEASE-RELATED-RELATED"/>
    <property type="match status" value="1"/>
</dbReference>
<feature type="transmembrane region" description="Helical" evidence="6">
    <location>
        <begin position="284"/>
        <end position="307"/>
    </location>
</feature>
<keyword evidence="5 6" id="KW-0472">Membrane</keyword>
<feature type="transmembrane region" description="Helical" evidence="6">
    <location>
        <begin position="631"/>
        <end position="652"/>
    </location>
</feature>